<dbReference type="PROSITE" id="PS50835">
    <property type="entry name" value="IG_LIKE"/>
    <property type="match status" value="1"/>
</dbReference>
<evidence type="ECO:0000259" key="2">
    <source>
        <dbReference type="PROSITE" id="PS50835"/>
    </source>
</evidence>
<feature type="transmembrane region" description="Helical" evidence="1">
    <location>
        <begin position="140"/>
        <end position="160"/>
    </location>
</feature>
<dbReference type="Gene3D" id="2.60.40.10">
    <property type="entry name" value="Immunoglobulins"/>
    <property type="match status" value="1"/>
</dbReference>
<dbReference type="InterPro" id="IPR036179">
    <property type="entry name" value="Ig-like_dom_sf"/>
</dbReference>
<dbReference type="InterPro" id="IPR007110">
    <property type="entry name" value="Ig-like_dom"/>
</dbReference>
<dbReference type="InterPro" id="IPR013783">
    <property type="entry name" value="Ig-like_fold"/>
</dbReference>
<keyword evidence="4" id="KW-1185">Reference proteome</keyword>
<proteinExistence type="predicted"/>
<keyword evidence="1" id="KW-0472">Membrane</keyword>
<reference evidence="3" key="4">
    <citation type="submission" date="2025-08" db="UniProtKB">
        <authorList>
            <consortium name="Ensembl"/>
        </authorList>
    </citation>
    <scope>IDENTIFICATION</scope>
</reference>
<dbReference type="Ensembl" id="ENSEEET00000043490.2">
    <property type="protein sequence ID" value="ENSEEEP00000042998.2"/>
    <property type="gene ID" value="ENSEEEG00000020298.2"/>
</dbReference>
<dbReference type="GeneTree" id="ENSGT00950000183630"/>
<reference evidence="4" key="1">
    <citation type="journal article" date="2014" name="Science">
        <title>Nonhuman genetics. Genomic basis for the convergent evolution of electric organs.</title>
        <authorList>
            <person name="Gallant J.R."/>
            <person name="Traeger L.L."/>
            <person name="Volkening J.D."/>
            <person name="Moffett H."/>
            <person name="Chen P.H."/>
            <person name="Novina C.D."/>
            <person name="Phillips G.N.Jr."/>
            <person name="Anand R."/>
            <person name="Wells G.B."/>
            <person name="Pinch M."/>
            <person name="Guth R."/>
            <person name="Unguez G.A."/>
            <person name="Albert J.S."/>
            <person name="Zakon H.H."/>
            <person name="Samanta M.P."/>
            <person name="Sussman M.R."/>
        </authorList>
    </citation>
    <scope>NUCLEOTIDE SEQUENCE [LARGE SCALE GENOMIC DNA]</scope>
</reference>
<protein>
    <recommendedName>
        <fullName evidence="2">Ig-like domain-containing protein</fullName>
    </recommendedName>
</protein>
<keyword evidence="1" id="KW-0812">Transmembrane</keyword>
<feature type="domain" description="Ig-like" evidence="2">
    <location>
        <begin position="3"/>
        <end position="130"/>
    </location>
</feature>
<reference evidence="4" key="2">
    <citation type="journal article" date="2017" name="Sci. Adv.">
        <title>A tail of two voltages: Proteomic comparison of the three electric organs of the electric eel.</title>
        <authorList>
            <person name="Traeger L.L."/>
            <person name="Sabat G."/>
            <person name="Barrett-Wilt G.A."/>
            <person name="Wells G.B."/>
            <person name="Sussman M.R."/>
        </authorList>
    </citation>
    <scope>NUCLEOTIDE SEQUENCE [LARGE SCALE GENOMIC DNA]</scope>
</reference>
<reference evidence="3" key="5">
    <citation type="submission" date="2025-09" db="UniProtKB">
        <authorList>
            <consortium name="Ensembl"/>
        </authorList>
    </citation>
    <scope>IDENTIFICATION</scope>
</reference>
<evidence type="ECO:0000313" key="4">
    <source>
        <dbReference type="Proteomes" id="UP000314983"/>
    </source>
</evidence>
<keyword evidence="1" id="KW-1133">Transmembrane helix</keyword>
<sequence length="213" mass="23440">TSPDVSVCLCMYMCLCLCGFSVSECVTSVQSKRREVFMPEGSSVSLVCKILHCGQEGWRGAWRFTAKGHSTLLIPSARHHVSNYTENANSINLLVTVQSLNQSDSGAYQCYVKWKNNLTSAGHVTYVNVTTVDPESGRRLYHRLLVCGAAGLCLFLVLGLTCCTSSSQRLAPPVPLRRRGPRKIPLSCHQPLVTSHNNLAEMLQAYVPLFFTA</sequence>
<dbReference type="OMA" id="SHRILVW"/>
<reference evidence="3" key="3">
    <citation type="submission" date="2020-05" db="EMBL/GenBank/DDBJ databases">
        <title>Electrophorus electricus (electric eel) genome, fEleEle1, primary haplotype.</title>
        <authorList>
            <person name="Myers G."/>
            <person name="Meyer A."/>
            <person name="Fedrigo O."/>
            <person name="Formenti G."/>
            <person name="Rhie A."/>
            <person name="Tracey A."/>
            <person name="Sims Y."/>
            <person name="Jarvis E.D."/>
        </authorList>
    </citation>
    <scope>NUCLEOTIDE SEQUENCE [LARGE SCALE GENOMIC DNA]</scope>
</reference>
<name>A0A4W4H3J1_ELEEL</name>
<dbReference type="SUPFAM" id="SSF48726">
    <property type="entry name" value="Immunoglobulin"/>
    <property type="match status" value="1"/>
</dbReference>
<dbReference type="Proteomes" id="UP000314983">
    <property type="component" value="Chromosome 15"/>
</dbReference>
<accession>A0A4W4H3J1</accession>
<organism evidence="3 4">
    <name type="scientific">Electrophorus electricus</name>
    <name type="common">Electric eel</name>
    <name type="synonym">Gymnotus electricus</name>
    <dbReference type="NCBI Taxonomy" id="8005"/>
    <lineage>
        <taxon>Eukaryota</taxon>
        <taxon>Metazoa</taxon>
        <taxon>Chordata</taxon>
        <taxon>Craniata</taxon>
        <taxon>Vertebrata</taxon>
        <taxon>Euteleostomi</taxon>
        <taxon>Actinopterygii</taxon>
        <taxon>Neopterygii</taxon>
        <taxon>Teleostei</taxon>
        <taxon>Ostariophysi</taxon>
        <taxon>Gymnotiformes</taxon>
        <taxon>Gymnotoidei</taxon>
        <taxon>Gymnotidae</taxon>
        <taxon>Electrophorus</taxon>
    </lineage>
</organism>
<evidence type="ECO:0000256" key="1">
    <source>
        <dbReference type="SAM" id="Phobius"/>
    </source>
</evidence>
<dbReference type="AlphaFoldDB" id="A0A4W4H3J1"/>
<evidence type="ECO:0000313" key="3">
    <source>
        <dbReference type="Ensembl" id="ENSEEEP00000042998.2"/>
    </source>
</evidence>